<feature type="compositionally biased region" description="Basic and acidic residues" evidence="1">
    <location>
        <begin position="276"/>
        <end position="287"/>
    </location>
</feature>
<feature type="region of interest" description="Disordered" evidence="1">
    <location>
        <begin position="260"/>
        <end position="287"/>
    </location>
</feature>
<reference evidence="2" key="1">
    <citation type="submission" date="2024-06" db="EMBL/GenBank/DDBJ databases">
        <authorList>
            <person name="Lu L."/>
            <person name="Wei N."/>
            <person name="Zhang R."/>
        </authorList>
    </citation>
    <scope>NUCLEOTIDE SEQUENCE</scope>
</reference>
<evidence type="ECO:0000256" key="1">
    <source>
        <dbReference type="SAM" id="MobiDB-lite"/>
    </source>
</evidence>
<protein>
    <submittedName>
        <fullName evidence="2">Uncharacterized protein</fullName>
    </submittedName>
</protein>
<dbReference type="Pfam" id="PF23977">
    <property type="entry name" value="Pam3_Gp34"/>
    <property type="match status" value="1"/>
</dbReference>
<dbReference type="EMBL" id="PP882867">
    <property type="protein sequence ID" value="XBW75383.1"/>
    <property type="molecule type" value="Genomic_DNA"/>
</dbReference>
<dbReference type="InterPro" id="IPR056957">
    <property type="entry name" value="Pam3_Gp34-like"/>
</dbReference>
<name>A0AAU7VGG0_9CAUD</name>
<organism evidence="2">
    <name type="scientific">Dinoroseobacter phage vB_DshS_R26L</name>
    <dbReference type="NCBI Taxonomy" id="3161158"/>
    <lineage>
        <taxon>Viruses</taxon>
        <taxon>Duplodnaviria</taxon>
        <taxon>Heunggongvirae</taxon>
        <taxon>Uroviricota</taxon>
        <taxon>Caudoviricetes</taxon>
        <taxon>Nanhaivirus</taxon>
    </lineage>
</organism>
<evidence type="ECO:0000313" key="2">
    <source>
        <dbReference type="EMBL" id="XBW75383.1"/>
    </source>
</evidence>
<gene>
    <name evidence="2" type="ORF">vBDshSR26L_68</name>
</gene>
<proteinExistence type="predicted"/>
<accession>A0AAU7VGG0</accession>
<sequence>MAASKEVAKAKEAQLPAEFMEELAGDGQEYQESMSKDDMSIPFLQILQSLSPQCTKGEPEYIKGAEPSDLFDTVTQRLFKTRDDDDNAMEGVRILPIHYKRSFIEWIPRSQGGGIVNEWSVDEGLSIVTQRNDQNLDIIQQGSPLGTPGNQLNDTHTHFVFLINEDGTYEPMILTMASTQIKPSKDLNNMVSKHVLPNGGKAARFFGIYGVTTQRRSNDQGSWYVWKFEKVSDVLQEGMTEMYRDAKQFVEGIKAGEHKADYSKMEGEANPSTEDAGGKGNDDEVPF</sequence>